<accession>A0ABY2BAY1</accession>
<sequence>MDWIRRRAGSVLAVSLFALLGWSFVVGTSMPSWFDSREDCALTLHRTESYDITVTSQWFPPRAACDFGGGDVVQFISPTKSAILTIALILIAVVVPGSLYLVARRLFEPAGVIRSAEAVDLRARQIRHLVTGGTVSFVLIAAFTFGNVFALVLGGPLGGLVGALAFALLLSAVAASLDRQIGPLPSTALDSRRRGVAVGLGTFAAIFAATALTGDLPFFRFWAAPVGAIASVVLVRMQWTRLARRSDGGTGDGNTVEEDLLGGPRS</sequence>
<feature type="transmembrane region" description="Helical" evidence="2">
    <location>
        <begin position="218"/>
        <end position="235"/>
    </location>
</feature>
<dbReference type="Proteomes" id="UP000295818">
    <property type="component" value="Unassembled WGS sequence"/>
</dbReference>
<evidence type="ECO:0000256" key="1">
    <source>
        <dbReference type="SAM" id="MobiDB-lite"/>
    </source>
</evidence>
<feature type="transmembrane region" description="Helical" evidence="2">
    <location>
        <begin position="195"/>
        <end position="212"/>
    </location>
</feature>
<keyword evidence="2" id="KW-1133">Transmembrane helix</keyword>
<dbReference type="EMBL" id="SLWM01000021">
    <property type="protein sequence ID" value="TCO14049.1"/>
    <property type="molecule type" value="Genomic_DNA"/>
</dbReference>
<evidence type="ECO:0000313" key="3">
    <source>
        <dbReference type="EMBL" id="TCO14049.1"/>
    </source>
</evidence>
<reference evidence="3 4" key="1">
    <citation type="journal article" date="2015" name="Stand. Genomic Sci.">
        <title>Genomic Encyclopedia of Bacterial and Archaeal Type Strains, Phase III: the genomes of soil and plant-associated and newly described type strains.</title>
        <authorList>
            <person name="Whitman W.B."/>
            <person name="Woyke T."/>
            <person name="Klenk H.P."/>
            <person name="Zhou Y."/>
            <person name="Lilburn T.G."/>
            <person name="Beck B.J."/>
            <person name="De Vos P."/>
            <person name="Vandamme P."/>
            <person name="Eisen J.A."/>
            <person name="Garrity G."/>
            <person name="Hugenholtz P."/>
            <person name="Kyrpides N.C."/>
        </authorList>
    </citation>
    <scope>NUCLEOTIDE SEQUENCE [LARGE SCALE GENOMIC DNA]</scope>
    <source>
        <strain evidence="3 4">VKM Ac-2538</strain>
    </source>
</reference>
<keyword evidence="4" id="KW-1185">Reference proteome</keyword>
<evidence type="ECO:0000256" key="2">
    <source>
        <dbReference type="SAM" id="Phobius"/>
    </source>
</evidence>
<keyword evidence="2" id="KW-0812">Transmembrane</keyword>
<organism evidence="3 4">
    <name type="scientific">Kribbella orskensis</name>
    <dbReference type="NCBI Taxonomy" id="2512216"/>
    <lineage>
        <taxon>Bacteria</taxon>
        <taxon>Bacillati</taxon>
        <taxon>Actinomycetota</taxon>
        <taxon>Actinomycetes</taxon>
        <taxon>Propionibacteriales</taxon>
        <taxon>Kribbellaceae</taxon>
        <taxon>Kribbella</taxon>
    </lineage>
</organism>
<comment type="caution">
    <text evidence="3">The sequence shown here is derived from an EMBL/GenBank/DDBJ whole genome shotgun (WGS) entry which is preliminary data.</text>
</comment>
<feature type="transmembrane region" description="Helical" evidence="2">
    <location>
        <begin position="82"/>
        <end position="103"/>
    </location>
</feature>
<gene>
    <name evidence="3" type="ORF">EV644_121130</name>
</gene>
<protein>
    <submittedName>
        <fullName evidence="3">Uncharacterized protein</fullName>
    </submittedName>
</protein>
<dbReference type="RefSeq" id="WP_132194378.1">
    <property type="nucleotide sequence ID" value="NZ_SLWM01000021.1"/>
</dbReference>
<feature type="region of interest" description="Disordered" evidence="1">
    <location>
        <begin position="245"/>
        <end position="266"/>
    </location>
</feature>
<evidence type="ECO:0000313" key="4">
    <source>
        <dbReference type="Proteomes" id="UP000295818"/>
    </source>
</evidence>
<name>A0ABY2BAY1_9ACTN</name>
<feature type="transmembrane region" description="Helical" evidence="2">
    <location>
        <begin position="157"/>
        <end position="175"/>
    </location>
</feature>
<proteinExistence type="predicted"/>
<keyword evidence="2" id="KW-0472">Membrane</keyword>
<feature type="transmembrane region" description="Helical" evidence="2">
    <location>
        <begin position="129"/>
        <end position="151"/>
    </location>
</feature>